<feature type="compositionally biased region" description="Acidic residues" evidence="1">
    <location>
        <begin position="421"/>
        <end position="445"/>
    </location>
</feature>
<protein>
    <submittedName>
        <fullName evidence="2">Uncharacterized protein</fullName>
    </submittedName>
</protein>
<keyword evidence="3" id="KW-1185">Reference proteome</keyword>
<evidence type="ECO:0000313" key="2">
    <source>
        <dbReference type="EMBL" id="KAF7372516.1"/>
    </source>
</evidence>
<organism evidence="2 3">
    <name type="scientific">Mycena venus</name>
    <dbReference type="NCBI Taxonomy" id="2733690"/>
    <lineage>
        <taxon>Eukaryota</taxon>
        <taxon>Fungi</taxon>
        <taxon>Dikarya</taxon>
        <taxon>Basidiomycota</taxon>
        <taxon>Agaricomycotina</taxon>
        <taxon>Agaricomycetes</taxon>
        <taxon>Agaricomycetidae</taxon>
        <taxon>Agaricales</taxon>
        <taxon>Marasmiineae</taxon>
        <taxon>Mycenaceae</taxon>
        <taxon>Mycena</taxon>
    </lineage>
</organism>
<dbReference type="EMBL" id="JACAZI010000001">
    <property type="protein sequence ID" value="KAF7372516.1"/>
    <property type="molecule type" value="Genomic_DNA"/>
</dbReference>
<dbReference type="AlphaFoldDB" id="A0A8H6ZA31"/>
<evidence type="ECO:0000313" key="3">
    <source>
        <dbReference type="Proteomes" id="UP000620124"/>
    </source>
</evidence>
<evidence type="ECO:0000256" key="1">
    <source>
        <dbReference type="SAM" id="MobiDB-lite"/>
    </source>
</evidence>
<accession>A0A8H6ZA31</accession>
<dbReference type="Proteomes" id="UP000620124">
    <property type="component" value="Unassembled WGS sequence"/>
</dbReference>
<sequence length="453" mass="50245">MEDETHTAPDESSSSLTPGIAGATWNIAGSYNASRDIIMHGCTTTSNFTFTTAQTVPPNLITFQHFLERFHHSHLSTVYILALCDVDFNEASRDVYNTIQKPLGLGDCTFWINRSTGRLCVELTPPSYITFLGDDLDDVRGMEVIDYLNAPNPEIMISELMTLKAYQNTCAAHWELEADGRCLTASPSTTVKMRAVICCGSSNNLADSVEIASLPGVEASLGDWDLFLLGAVGEVTQDGWTRFPSNDVVDTSITIGDTVPRVETCRIWLSQANHIFSCIRFTSNVEDLDLVHSVHFELKLSATEEKPPPGFLFLCPAASFKTGPSSFRWPDIPAYWSLDPSGAERISMNEATQIGFPAIDLTTDIWTRSWDDSVYAGLRHFHQAKTFNPETPDVARHLGYPLYQLSSKVDPPFAHVEEAWDSDEAESAMDVDIDELDSDSGEEGDWDRMNLSW</sequence>
<gene>
    <name evidence="2" type="ORF">MVEN_00113500</name>
</gene>
<comment type="caution">
    <text evidence="2">The sequence shown here is derived from an EMBL/GenBank/DDBJ whole genome shotgun (WGS) entry which is preliminary data.</text>
</comment>
<dbReference type="OrthoDB" id="2947740at2759"/>
<reference evidence="2" key="1">
    <citation type="submission" date="2020-05" db="EMBL/GenBank/DDBJ databases">
        <title>Mycena genomes resolve the evolution of fungal bioluminescence.</title>
        <authorList>
            <person name="Tsai I.J."/>
        </authorList>
    </citation>
    <scope>NUCLEOTIDE SEQUENCE</scope>
    <source>
        <strain evidence="2">CCC161011</strain>
    </source>
</reference>
<feature type="region of interest" description="Disordered" evidence="1">
    <location>
        <begin position="421"/>
        <end position="453"/>
    </location>
</feature>
<proteinExistence type="predicted"/>
<name>A0A8H6ZA31_9AGAR</name>